<dbReference type="GO" id="GO:0141101">
    <property type="term" value="F:tRNA(Ser) (uridine(44)-2'-O-)-methyltransferase activity"/>
    <property type="evidence" value="ECO:0007669"/>
    <property type="project" value="UniProtKB-EC"/>
</dbReference>
<comment type="catalytic activity">
    <reaction evidence="10 11">
        <text>uridine(44) in tRNA(Ser) + S-adenosyl-L-methionine = 2'-O-methyluridine(44) in tRNA(Ser) + S-adenosyl-L-homocysteine + H(+)</text>
        <dbReference type="Rhea" id="RHEA:43100"/>
        <dbReference type="Rhea" id="RHEA-COMP:10339"/>
        <dbReference type="Rhea" id="RHEA-COMP:10340"/>
        <dbReference type="ChEBI" id="CHEBI:15378"/>
        <dbReference type="ChEBI" id="CHEBI:57856"/>
        <dbReference type="ChEBI" id="CHEBI:59789"/>
        <dbReference type="ChEBI" id="CHEBI:65315"/>
        <dbReference type="ChEBI" id="CHEBI:74478"/>
        <dbReference type="EC" id="2.1.1.211"/>
    </reaction>
</comment>
<proteinExistence type="inferred from homology"/>
<accession>C1GCG2</accession>
<dbReference type="AlphaFoldDB" id="C1GCG2"/>
<feature type="region of interest" description="Disordered" evidence="12">
    <location>
        <begin position="512"/>
        <end position="559"/>
    </location>
</feature>
<comment type="subcellular location">
    <subcellularLocation>
        <location evidence="1 11">Cytoplasm</location>
    </subcellularLocation>
</comment>
<dbReference type="STRING" id="502780.C1GCG2"/>
<dbReference type="InterPro" id="IPR011671">
    <property type="entry name" value="tRNA_uracil_MeTrfase"/>
</dbReference>
<dbReference type="GO" id="GO:0005737">
    <property type="term" value="C:cytoplasm"/>
    <property type="evidence" value="ECO:0007669"/>
    <property type="project" value="UniProtKB-SubCell"/>
</dbReference>
<evidence type="ECO:0000256" key="2">
    <source>
        <dbReference type="ARBA" id="ARBA00009056"/>
    </source>
</evidence>
<sequence>MTVGNTRSGDRVVHPPDMHFAATLRKSFLSSDSHMWVTSSELASTGEKFSLEAFLGVTTHLLANPNLNSSHVFRADILYDSAGVMKIPGDEETDYCGAVEKTNEDQPNTTRPAPMPAESFPNLHLKRTIIRRFIPRKHIDHPINQTCHMYEEDVNHADVSDGSREDQQRCLFIFTPHVRSEDEIPYYHPSVRALALSYDLNDPLKDGKNCTGTLSIHFSPFSAEFTQFIPYRLQRTLLALLSTQLRLARKPLDASAAITRSGSMTPKDNIIRQHVFQNTYSRLKKTYAAFLVNNWVETTEPSKHVFEDIAIAAFLIELWKKMYRLPISTTISTAAATAKFNLNGVKDDLPPFPGFVDMACGNGVLTYILLSERYDGWGFDARRRKSWSIFPPSIQERLKQMICIPRPFMEVLERSKDSSNIPFLETAYLVLHSGIFNKDTFIISNHADELTLWTPLLGALPDSTSPLPFLVIPCCSHAISGVRCRHPPQKSASKRARAKSITTAESTLSDINNINNTNANANANTKLNQLQRKSSTQEKEETPAAAAAASASTAVEQNLQPSSGDLKALRALKLEEHTNLACQNSAYASLTAKVIQVAAEVGYGSDIDKTLLRIPSTRNIGIVGGVKRVMLRKGREGADMKTAADLVADVVERECRRDGGVKAAAKLWVERALDLQEKHGRGKWKGGDEHRH</sequence>
<feature type="compositionally biased region" description="Low complexity" evidence="12">
    <location>
        <begin position="512"/>
        <end position="525"/>
    </location>
</feature>
<evidence type="ECO:0000256" key="8">
    <source>
        <dbReference type="ARBA" id="ARBA00022691"/>
    </source>
</evidence>
<name>C1GCG2_PARBD</name>
<gene>
    <name evidence="13" type="ORF">PADG_04684</name>
</gene>
<evidence type="ECO:0000313" key="14">
    <source>
        <dbReference type="Proteomes" id="UP000001628"/>
    </source>
</evidence>
<keyword evidence="7 11" id="KW-0808">Transferase</keyword>
<reference evidence="13 14" key="1">
    <citation type="journal article" date="2011" name="PLoS Genet.">
        <title>Comparative genomic analysis of human fungal pathogens causing paracoccidioidomycosis.</title>
        <authorList>
            <person name="Desjardins C.A."/>
            <person name="Champion M.D."/>
            <person name="Holder J.W."/>
            <person name="Muszewska A."/>
            <person name="Goldberg J."/>
            <person name="Bailao A.M."/>
            <person name="Brigido M.M."/>
            <person name="Ferreira M.E."/>
            <person name="Garcia A.M."/>
            <person name="Grynberg M."/>
            <person name="Gujja S."/>
            <person name="Heiman D.I."/>
            <person name="Henn M.R."/>
            <person name="Kodira C.D."/>
            <person name="Leon-Narvaez H."/>
            <person name="Longo L.V."/>
            <person name="Ma L.J."/>
            <person name="Malavazi I."/>
            <person name="Matsuo A.L."/>
            <person name="Morais F.V."/>
            <person name="Pereira M."/>
            <person name="Rodriguez-Brito S."/>
            <person name="Sakthikumar S."/>
            <person name="Salem-Izacc S.M."/>
            <person name="Sykes S.M."/>
            <person name="Teixeira M.M."/>
            <person name="Vallejo M.C."/>
            <person name="Walter M.E."/>
            <person name="Yandava C."/>
            <person name="Young S."/>
            <person name="Zeng Q."/>
            <person name="Zucker J."/>
            <person name="Felipe M.S."/>
            <person name="Goldman G.H."/>
            <person name="Haas B.J."/>
            <person name="McEwen J.G."/>
            <person name="Nino-Vega G."/>
            <person name="Puccia R."/>
            <person name="San-Blas G."/>
            <person name="Soares C.M."/>
            <person name="Birren B.W."/>
            <person name="Cuomo C.A."/>
        </authorList>
    </citation>
    <scope>NUCLEOTIDE SEQUENCE [LARGE SCALE GENOMIC DNA]</scope>
    <source>
        <strain evidence="13 14">Pb18</strain>
    </source>
</reference>
<dbReference type="VEuPathDB" id="FungiDB:PADG_04684"/>
<comment type="similarity">
    <text evidence="2 11">Belongs to the TRM44 family.</text>
</comment>
<keyword evidence="9 11" id="KW-0819">tRNA processing</keyword>
<evidence type="ECO:0000256" key="9">
    <source>
        <dbReference type="ARBA" id="ARBA00022694"/>
    </source>
</evidence>
<evidence type="ECO:0000256" key="12">
    <source>
        <dbReference type="SAM" id="MobiDB-lite"/>
    </source>
</evidence>
<dbReference type="Proteomes" id="UP000001628">
    <property type="component" value="Unassembled WGS sequence"/>
</dbReference>
<dbReference type="PANTHER" id="PTHR21210">
    <property type="entry name" value="TRNA (URACIL-O(2)-)-METHYLTRANSFERASE-RELATED"/>
    <property type="match status" value="1"/>
</dbReference>
<keyword evidence="14" id="KW-1185">Reference proteome</keyword>
<evidence type="ECO:0000313" key="13">
    <source>
        <dbReference type="EMBL" id="EEH48605.1"/>
    </source>
</evidence>
<keyword evidence="6 11" id="KW-0489">Methyltransferase</keyword>
<keyword evidence="8 11" id="KW-0949">S-adenosyl-L-methionine</keyword>
<evidence type="ECO:0000256" key="3">
    <source>
        <dbReference type="ARBA" id="ARBA00012795"/>
    </source>
</evidence>
<feature type="compositionally biased region" description="Low complexity" evidence="12">
    <location>
        <begin position="544"/>
        <end position="554"/>
    </location>
</feature>
<evidence type="ECO:0000256" key="11">
    <source>
        <dbReference type="RuleBase" id="RU368004"/>
    </source>
</evidence>
<dbReference type="RefSeq" id="XP_010760332.1">
    <property type="nucleotide sequence ID" value="XM_010762030.1"/>
</dbReference>
<evidence type="ECO:0000256" key="6">
    <source>
        <dbReference type="ARBA" id="ARBA00022603"/>
    </source>
</evidence>
<keyword evidence="5 11" id="KW-0963">Cytoplasm</keyword>
<dbReference type="PANTHER" id="PTHR21210:SF0">
    <property type="entry name" value="TRNA (URACIL-O(2)-)-METHYLTRANSFERASE-RELATED"/>
    <property type="match status" value="1"/>
</dbReference>
<evidence type="ECO:0000256" key="7">
    <source>
        <dbReference type="ARBA" id="ARBA00022679"/>
    </source>
</evidence>
<evidence type="ECO:0000256" key="10">
    <source>
        <dbReference type="ARBA" id="ARBA00047957"/>
    </source>
</evidence>
<evidence type="ECO:0000256" key="1">
    <source>
        <dbReference type="ARBA" id="ARBA00004496"/>
    </source>
</evidence>
<comment type="function">
    <text evidence="11">Adenosyl-L-methionine (AdoMet)-dependent tRNA (uracil-O(2)-)-methyltransferase.</text>
</comment>
<dbReference type="OrthoDB" id="10047021at2759"/>
<dbReference type="OMA" id="IREPNIN"/>
<organism evidence="13 14">
    <name type="scientific">Paracoccidioides brasiliensis (strain Pb18)</name>
    <dbReference type="NCBI Taxonomy" id="502780"/>
    <lineage>
        <taxon>Eukaryota</taxon>
        <taxon>Fungi</taxon>
        <taxon>Dikarya</taxon>
        <taxon>Ascomycota</taxon>
        <taxon>Pezizomycotina</taxon>
        <taxon>Eurotiomycetes</taxon>
        <taxon>Eurotiomycetidae</taxon>
        <taxon>Onygenales</taxon>
        <taxon>Ajellomycetaceae</taxon>
        <taxon>Paracoccidioides</taxon>
    </lineage>
</organism>
<dbReference type="EC" id="2.1.1.211" evidence="3 11"/>
<protein>
    <recommendedName>
        <fullName evidence="4 11">tRNA (uracil-O(2)-)-methyltransferase</fullName>
        <ecNumber evidence="3 11">2.1.1.211</ecNumber>
    </recommendedName>
</protein>
<dbReference type="EMBL" id="KN275961">
    <property type="protein sequence ID" value="EEH48605.1"/>
    <property type="molecule type" value="Genomic_DNA"/>
</dbReference>
<dbReference type="FunCoup" id="C1GCG2">
    <property type="interactions" value="81"/>
</dbReference>
<dbReference type="InParanoid" id="C1GCG2"/>
<dbReference type="GeneID" id="22583746"/>
<dbReference type="KEGG" id="pbn:PADG_04684"/>
<dbReference type="HOGENOM" id="CLU_018580_0_0_1"/>
<evidence type="ECO:0000256" key="5">
    <source>
        <dbReference type="ARBA" id="ARBA00022490"/>
    </source>
</evidence>
<dbReference type="eggNOG" id="KOG3790">
    <property type="taxonomic scope" value="Eukaryota"/>
</dbReference>
<dbReference type="GO" id="GO:0030488">
    <property type="term" value="P:tRNA methylation"/>
    <property type="evidence" value="ECO:0007669"/>
    <property type="project" value="UniProtKB-UniRule"/>
</dbReference>
<dbReference type="Pfam" id="PF07757">
    <property type="entry name" value="AdoMet_MTase"/>
    <property type="match status" value="2"/>
</dbReference>
<evidence type="ECO:0000256" key="4">
    <source>
        <dbReference type="ARBA" id="ARBA00017788"/>
    </source>
</evidence>